<evidence type="ECO:0000313" key="4">
    <source>
        <dbReference type="Proteomes" id="UP001197492"/>
    </source>
</evidence>
<protein>
    <submittedName>
        <fullName evidence="1">Uncharacterized protein</fullName>
    </submittedName>
</protein>
<comment type="caution">
    <text evidence="1">The sequence shown here is derived from an EMBL/GenBank/DDBJ whole genome shotgun (WGS) entry which is preliminary data.</text>
</comment>
<dbReference type="PROSITE" id="PS51257">
    <property type="entry name" value="PROKAR_LIPOPROTEIN"/>
    <property type="match status" value="1"/>
</dbReference>
<gene>
    <name evidence="1" type="ORF">KSV97_02845</name>
    <name evidence="2" type="ORF">KSW06_02950</name>
</gene>
<evidence type="ECO:0000313" key="3">
    <source>
        <dbReference type="Proteomes" id="UP001196408"/>
    </source>
</evidence>
<dbReference type="Proteomes" id="UP001197492">
    <property type="component" value="Unassembled WGS sequence"/>
</dbReference>
<dbReference type="EMBL" id="JAHOEL010000012">
    <property type="protein sequence ID" value="MBV3392223.1"/>
    <property type="molecule type" value="Genomic_DNA"/>
</dbReference>
<organism evidence="1 3">
    <name type="scientific">Catenibacterium mitsuokai</name>
    <dbReference type="NCBI Taxonomy" id="100886"/>
    <lineage>
        <taxon>Bacteria</taxon>
        <taxon>Bacillati</taxon>
        <taxon>Bacillota</taxon>
        <taxon>Erysipelotrichia</taxon>
        <taxon>Erysipelotrichales</taxon>
        <taxon>Coprobacillaceae</taxon>
        <taxon>Catenibacterium</taxon>
    </lineage>
</organism>
<reference evidence="1 4" key="1">
    <citation type="submission" date="2021-06" db="EMBL/GenBank/DDBJ databases">
        <title>Collection of gut derived symbiotic bacterial strains cultured from healthy donors.</title>
        <authorList>
            <person name="Lin H."/>
            <person name="Littmann E."/>
            <person name="Pamer E.G."/>
        </authorList>
    </citation>
    <scope>NUCLEOTIDE SEQUENCE</scope>
    <source>
        <strain evidence="2 4">MSK.21.70</strain>
        <strain evidence="1">MSK.21.82</strain>
    </source>
</reference>
<accession>A0AAW4MU76</accession>
<keyword evidence="4" id="KW-1185">Reference proteome</keyword>
<dbReference type="EMBL" id="JAHOEF010000011">
    <property type="protein sequence ID" value="MBV3382180.1"/>
    <property type="molecule type" value="Genomic_DNA"/>
</dbReference>
<dbReference type="GeneID" id="301323785"/>
<evidence type="ECO:0000313" key="1">
    <source>
        <dbReference type="EMBL" id="MBV3382180.1"/>
    </source>
</evidence>
<evidence type="ECO:0000313" key="2">
    <source>
        <dbReference type="EMBL" id="MBV3392223.1"/>
    </source>
</evidence>
<proteinExistence type="predicted"/>
<name>A0AAW4MU76_9FIRM</name>
<sequence length="154" mass="16990">MKNIKNMIVVGGLCLSIACSAVFTLSPMTVYAINTIEYETEYMEPIEESDYLVNQNSRNIFTKIAKKAVKKAINNKARLVNFAEKVAGKTVAKNVNKFFTPITRALKPLLKWSEIPGQAVYDAIFRAIINAGGSRSVAANVANAVREVLGWTLF</sequence>
<dbReference type="Proteomes" id="UP001196408">
    <property type="component" value="Unassembled WGS sequence"/>
</dbReference>
<dbReference type="RefSeq" id="WP_217747185.1">
    <property type="nucleotide sequence ID" value="NZ_JAHOEB010000012.1"/>
</dbReference>
<dbReference type="AlphaFoldDB" id="A0AAW4MU76"/>